<gene>
    <name evidence="7" type="ORF">KDL28_19875</name>
</gene>
<dbReference type="SUPFAM" id="SSF52540">
    <property type="entry name" value="P-loop containing nucleoside triphosphate hydrolases"/>
    <property type="match status" value="1"/>
</dbReference>
<comment type="subcellular location">
    <subcellularLocation>
        <location evidence="1">Cell membrane</location>
        <topology evidence="1">Peripheral membrane protein</topology>
    </subcellularLocation>
</comment>
<keyword evidence="5" id="KW-0046">Antibiotic resistance</keyword>
<dbReference type="SMART" id="SM00382">
    <property type="entry name" value="AAA"/>
    <property type="match status" value="1"/>
</dbReference>
<dbReference type="Gene3D" id="3.40.50.300">
    <property type="entry name" value="P-loop containing nucleotide triphosphate hydrolases"/>
    <property type="match status" value="1"/>
</dbReference>
<organism evidence="7 8">
    <name type="scientific">Pseudonocardia humida</name>
    <dbReference type="NCBI Taxonomy" id="2800819"/>
    <lineage>
        <taxon>Bacteria</taxon>
        <taxon>Bacillati</taxon>
        <taxon>Actinomycetota</taxon>
        <taxon>Actinomycetes</taxon>
        <taxon>Pseudonocardiales</taxon>
        <taxon>Pseudonocardiaceae</taxon>
        <taxon>Pseudonocardia</taxon>
    </lineage>
</organism>
<dbReference type="PROSITE" id="PS00211">
    <property type="entry name" value="ABC_TRANSPORTER_1"/>
    <property type="match status" value="1"/>
</dbReference>
<evidence type="ECO:0000259" key="6">
    <source>
        <dbReference type="PROSITE" id="PS50893"/>
    </source>
</evidence>
<accession>A0ABT1A3E0</accession>
<sequence length="254" mass="26961">MDSGTNGTAPASGGGSRGAAIIEITDLRKAYGATVAVDGISLRVDRGEVFGVLGPNGAGKTTTVECAVGLRRPDGGTVRVLGMDPAADPERVRRRVGIQLQQAVLPQRMTVREAMAVFASAYRGVVDPAALLDEWGLREHRRTAFGKLSGGQRQRLFIALALLGDPEVVVLDELTTGLDPAARRDTWSLVRGLRTRGVTVVLVTHAMDEAEMLCDRLVVIDRGRIVAEGAPDAVRGEHRSLETAYLALTGTEVA</sequence>
<keyword evidence="8" id="KW-1185">Reference proteome</keyword>
<dbReference type="InterPro" id="IPR003593">
    <property type="entry name" value="AAA+_ATPase"/>
</dbReference>
<evidence type="ECO:0000256" key="5">
    <source>
        <dbReference type="ARBA" id="ARBA00023251"/>
    </source>
</evidence>
<dbReference type="GO" id="GO:0005524">
    <property type="term" value="F:ATP binding"/>
    <property type="evidence" value="ECO:0007669"/>
    <property type="project" value="UniProtKB-KW"/>
</dbReference>
<dbReference type="EMBL" id="JAGSOV010000041">
    <property type="protein sequence ID" value="MCO1657319.1"/>
    <property type="molecule type" value="Genomic_DNA"/>
</dbReference>
<dbReference type="PANTHER" id="PTHR42711">
    <property type="entry name" value="ABC TRANSPORTER ATP-BINDING PROTEIN"/>
    <property type="match status" value="1"/>
</dbReference>
<dbReference type="InterPro" id="IPR050763">
    <property type="entry name" value="ABC_transporter_ATP-binding"/>
</dbReference>
<reference evidence="7" key="1">
    <citation type="submission" date="2021-04" db="EMBL/GenBank/DDBJ databases">
        <title>Pseudonocardia sp. nov., isolated from sandy soil of mangrove forest.</title>
        <authorList>
            <person name="Zan Z."/>
            <person name="Huang R."/>
            <person name="Liu W."/>
        </authorList>
    </citation>
    <scope>NUCLEOTIDE SEQUENCE</scope>
    <source>
        <strain evidence="7">S2-4</strain>
    </source>
</reference>
<evidence type="ECO:0000256" key="4">
    <source>
        <dbReference type="ARBA" id="ARBA00022840"/>
    </source>
</evidence>
<evidence type="ECO:0000313" key="7">
    <source>
        <dbReference type="EMBL" id="MCO1657319.1"/>
    </source>
</evidence>
<dbReference type="Pfam" id="PF00005">
    <property type="entry name" value="ABC_tran"/>
    <property type="match status" value="1"/>
</dbReference>
<dbReference type="CDD" id="cd03230">
    <property type="entry name" value="ABC_DR_subfamily_A"/>
    <property type="match status" value="1"/>
</dbReference>
<comment type="caution">
    <text evidence="7">The sequence shown here is derived from an EMBL/GenBank/DDBJ whole genome shotgun (WGS) entry which is preliminary data.</text>
</comment>
<dbReference type="InterPro" id="IPR003439">
    <property type="entry name" value="ABC_transporter-like_ATP-bd"/>
</dbReference>
<dbReference type="InterPro" id="IPR017871">
    <property type="entry name" value="ABC_transporter-like_CS"/>
</dbReference>
<dbReference type="RefSeq" id="WP_252440906.1">
    <property type="nucleotide sequence ID" value="NZ_JAGSOV010000041.1"/>
</dbReference>
<dbReference type="PROSITE" id="PS50893">
    <property type="entry name" value="ABC_TRANSPORTER_2"/>
    <property type="match status" value="1"/>
</dbReference>
<dbReference type="Proteomes" id="UP001165283">
    <property type="component" value="Unassembled WGS sequence"/>
</dbReference>
<protein>
    <submittedName>
        <fullName evidence="7">ABC transporter ATP-binding protein</fullName>
    </submittedName>
</protein>
<keyword evidence="3" id="KW-0547">Nucleotide-binding</keyword>
<evidence type="ECO:0000313" key="8">
    <source>
        <dbReference type="Proteomes" id="UP001165283"/>
    </source>
</evidence>
<feature type="domain" description="ABC transporter" evidence="6">
    <location>
        <begin position="22"/>
        <end position="247"/>
    </location>
</feature>
<keyword evidence="2" id="KW-0813">Transport</keyword>
<dbReference type="InterPro" id="IPR027417">
    <property type="entry name" value="P-loop_NTPase"/>
</dbReference>
<evidence type="ECO:0000256" key="2">
    <source>
        <dbReference type="ARBA" id="ARBA00022448"/>
    </source>
</evidence>
<keyword evidence="4 7" id="KW-0067">ATP-binding</keyword>
<dbReference type="PANTHER" id="PTHR42711:SF16">
    <property type="entry name" value="ABC TRANSPORTER ATP-BINDING PROTEIN"/>
    <property type="match status" value="1"/>
</dbReference>
<name>A0ABT1A3E0_9PSEU</name>
<evidence type="ECO:0000256" key="1">
    <source>
        <dbReference type="ARBA" id="ARBA00004202"/>
    </source>
</evidence>
<evidence type="ECO:0000256" key="3">
    <source>
        <dbReference type="ARBA" id="ARBA00022741"/>
    </source>
</evidence>
<proteinExistence type="predicted"/>